<gene>
    <name evidence="7" type="ORF">CSTERTH_04125</name>
</gene>
<evidence type="ECO:0000313" key="7">
    <source>
        <dbReference type="EMBL" id="ANW99975.1"/>
    </source>
</evidence>
<accession>A0A1B1YGU7</accession>
<keyword evidence="3 7" id="KW-0378">Hydrolase</keyword>
<organism evidence="7 8">
    <name type="scientific">Thermoclostridium stercorarium subsp. thermolacticum DSM 2910</name>
    <dbReference type="NCBI Taxonomy" id="1121336"/>
    <lineage>
        <taxon>Bacteria</taxon>
        <taxon>Bacillati</taxon>
        <taxon>Bacillota</taxon>
        <taxon>Clostridia</taxon>
        <taxon>Eubacteriales</taxon>
        <taxon>Oscillospiraceae</taxon>
        <taxon>Thermoclostridium</taxon>
    </lineage>
</organism>
<dbReference type="Pfam" id="PF12913">
    <property type="entry name" value="SH3_6"/>
    <property type="match status" value="1"/>
</dbReference>
<dbReference type="PANTHER" id="PTHR47053">
    <property type="entry name" value="MUREIN DD-ENDOPEPTIDASE MEPH-RELATED"/>
    <property type="match status" value="1"/>
</dbReference>
<dbReference type="SUPFAM" id="SSF54001">
    <property type="entry name" value="Cysteine proteinases"/>
    <property type="match status" value="1"/>
</dbReference>
<evidence type="ECO:0000259" key="5">
    <source>
        <dbReference type="Pfam" id="PF00877"/>
    </source>
</evidence>
<dbReference type="RefSeq" id="WP_015484929.1">
    <property type="nucleotide sequence ID" value="NZ_CP014672.1"/>
</dbReference>
<dbReference type="InterPro" id="IPR038765">
    <property type="entry name" value="Papain-like_cys_pep_sf"/>
</dbReference>
<dbReference type="EMBL" id="CP014672">
    <property type="protein sequence ID" value="ANW99975.1"/>
    <property type="molecule type" value="Genomic_DNA"/>
</dbReference>
<protein>
    <submittedName>
        <fullName evidence="7">Cell wall hydrolase</fullName>
    </submittedName>
</protein>
<comment type="similarity">
    <text evidence="1">Belongs to the peptidase C40 family.</text>
</comment>
<dbReference type="AlphaFoldDB" id="A0A1B1YGU7"/>
<proteinExistence type="inferred from homology"/>
<evidence type="ECO:0000256" key="3">
    <source>
        <dbReference type="ARBA" id="ARBA00022801"/>
    </source>
</evidence>
<evidence type="ECO:0000256" key="4">
    <source>
        <dbReference type="ARBA" id="ARBA00022807"/>
    </source>
</evidence>
<dbReference type="InterPro" id="IPR051202">
    <property type="entry name" value="Peptidase_C40"/>
</dbReference>
<dbReference type="Proteomes" id="UP000092971">
    <property type="component" value="Chromosome"/>
</dbReference>
<keyword evidence="4" id="KW-0788">Thiol protease</keyword>
<dbReference type="PANTHER" id="PTHR47053:SF1">
    <property type="entry name" value="MUREIN DD-ENDOPEPTIDASE MEPH-RELATED"/>
    <property type="match status" value="1"/>
</dbReference>
<evidence type="ECO:0000256" key="1">
    <source>
        <dbReference type="ARBA" id="ARBA00007074"/>
    </source>
</evidence>
<evidence type="ECO:0000259" key="6">
    <source>
        <dbReference type="Pfam" id="PF12913"/>
    </source>
</evidence>
<sequence length="411" mass="47016">MPDMLNPSFWVELYEDSDKIIMTSDEIRQFNERNFKALPFLFDFKVLPRMVEGEEVLKWINGLSTVPASARYDESGNRYQQKDYDKLKENLNKGKIAESMNVAYGFTVKRTQMRTWPSFKKSFPDAASRRIDYFTETAVYAAEPVQIYHISADGHWYFARVYNYRGWIPAGDIALCPAEELEKYLNFSDFLVVKGPKIYIPESQDLRISGLQLDMGVKLRVLSESSEGYVVNFPVCDDNNGLRFVPITIPFSEDVSRGFPDYTVKNVLIQAFRFLGEPYGWGGMNNAGDCSSFIEDVYRSFGIILPRNSNQQEKLEGFVSFAGKGRMERLKILDSLKPGTPLYMPGHAMMYLGRFNGRYYIIHNVTTIYIKDADGALTPAELNQVSVTPLDIYNSEGNEYIMMLTKAVPVE</sequence>
<dbReference type="InterPro" id="IPR027017">
    <property type="entry name" value="P60_peptidase_YkfC"/>
</dbReference>
<dbReference type="GO" id="GO:0006508">
    <property type="term" value="P:proteolysis"/>
    <property type="evidence" value="ECO:0007669"/>
    <property type="project" value="UniProtKB-KW"/>
</dbReference>
<dbReference type="PIRSF" id="PIRSF019015">
    <property type="entry name" value="P60_peptidase_YkfC"/>
    <property type="match status" value="1"/>
</dbReference>
<name>A0A1B1YGU7_THEST</name>
<dbReference type="Gene3D" id="3.90.1720.10">
    <property type="entry name" value="endopeptidase domain like (from Nostoc punctiforme)"/>
    <property type="match status" value="1"/>
</dbReference>
<dbReference type="InterPro" id="IPR039439">
    <property type="entry name" value="SH3b1_dom"/>
</dbReference>
<reference evidence="7 8" key="1">
    <citation type="submission" date="2016-02" db="EMBL/GenBank/DDBJ databases">
        <title>Comparison of Clostridium stercorarium subspecies using comparative genomics and transcriptomics.</title>
        <authorList>
            <person name="Schellenberg J."/>
            <person name="Thallinger G."/>
            <person name="Levin D.B."/>
            <person name="Zhang X."/>
            <person name="Alvare G."/>
            <person name="Fristensky B."/>
            <person name="Sparling R."/>
        </authorList>
    </citation>
    <scope>NUCLEOTIDE SEQUENCE [LARGE SCALE GENOMIC DNA]</scope>
    <source>
        <strain evidence="7 8">DSM 2910</strain>
    </source>
</reference>
<dbReference type="InterPro" id="IPR000064">
    <property type="entry name" value="NLP_P60_dom"/>
</dbReference>
<dbReference type="Pfam" id="PF00877">
    <property type="entry name" value="NLPC_P60"/>
    <property type="match status" value="1"/>
</dbReference>
<dbReference type="OrthoDB" id="9808890at2"/>
<dbReference type="GO" id="GO:0008234">
    <property type="term" value="F:cysteine-type peptidase activity"/>
    <property type="evidence" value="ECO:0007669"/>
    <property type="project" value="UniProtKB-KW"/>
</dbReference>
<feature type="domain" description="SH3b1" evidence="6">
    <location>
        <begin position="117"/>
        <end position="169"/>
    </location>
</feature>
<keyword evidence="2" id="KW-0645">Protease</keyword>
<evidence type="ECO:0000256" key="2">
    <source>
        <dbReference type="ARBA" id="ARBA00022670"/>
    </source>
</evidence>
<evidence type="ECO:0000313" key="8">
    <source>
        <dbReference type="Proteomes" id="UP000092971"/>
    </source>
</evidence>
<feature type="domain" description="NlpC/P60" evidence="5">
    <location>
        <begin position="276"/>
        <end position="354"/>
    </location>
</feature>